<name>A0A7T5UQD8_9BACT</name>
<sequence length="89" mass="10487">MTEKTLIRRVRIPLSAILHRLIFYRHCYDNTPEELLKRVKRVGWPTRLSLKDIETSLVVLSADGQVKKVIVDGRDYYYSDEEPRRLTVG</sequence>
<evidence type="ECO:0000313" key="2">
    <source>
        <dbReference type="Proteomes" id="UP000595618"/>
    </source>
</evidence>
<proteinExistence type="predicted"/>
<dbReference type="EMBL" id="CP066690">
    <property type="protein sequence ID" value="QQG45076.1"/>
    <property type="molecule type" value="Genomic_DNA"/>
</dbReference>
<evidence type="ECO:0000313" key="1">
    <source>
        <dbReference type="EMBL" id="QQG45076.1"/>
    </source>
</evidence>
<gene>
    <name evidence="1" type="ORF">HYW89_03690</name>
</gene>
<protein>
    <submittedName>
        <fullName evidence="1">Uncharacterized protein</fullName>
    </submittedName>
</protein>
<accession>A0A7T5UQD8</accession>
<organism evidence="1 2">
    <name type="scientific">Candidatus Sungiibacteriota bacterium</name>
    <dbReference type="NCBI Taxonomy" id="2750080"/>
    <lineage>
        <taxon>Bacteria</taxon>
        <taxon>Candidatus Sungiibacteriota</taxon>
    </lineage>
</organism>
<dbReference type="Proteomes" id="UP000595618">
    <property type="component" value="Chromosome"/>
</dbReference>
<dbReference type="AlphaFoldDB" id="A0A7T5UQD8"/>
<reference evidence="1 2" key="1">
    <citation type="submission" date="2020-07" db="EMBL/GenBank/DDBJ databases">
        <title>Huge and variable diversity of episymbiotic CPR bacteria and DPANN archaea in groundwater ecosystems.</title>
        <authorList>
            <person name="He C.Y."/>
            <person name="Keren R."/>
            <person name="Whittaker M."/>
            <person name="Farag I.F."/>
            <person name="Doudna J."/>
            <person name="Cate J.H.D."/>
            <person name="Banfield J.F."/>
        </authorList>
    </citation>
    <scope>NUCLEOTIDE SEQUENCE [LARGE SCALE GENOMIC DNA]</scope>
    <source>
        <strain evidence="1">NC_groundwater_541_Ag_S-0.1um_46_50</strain>
    </source>
</reference>